<proteinExistence type="predicted"/>
<sequence>PRRSTVSAPIHHRSDTHAKTQVVCHEQILDVSTRERQRKEQEAREQRIRSCKSPPETQDSPISEGPLRGAIEKERYIAAEMNRKISNLEAYRCASAKSRIGPKESRSRWPPFFAWLCGL</sequence>
<evidence type="ECO:0000256" key="1">
    <source>
        <dbReference type="SAM" id="MobiDB-lite"/>
    </source>
</evidence>
<gene>
    <name evidence="2" type="ORF">ALC62_06870</name>
</gene>
<dbReference type="Proteomes" id="UP000078542">
    <property type="component" value="Unassembled WGS sequence"/>
</dbReference>
<feature type="compositionally biased region" description="Basic and acidic residues" evidence="1">
    <location>
        <begin position="32"/>
        <end position="48"/>
    </location>
</feature>
<organism evidence="2 3">
    <name type="scientific">Cyphomyrmex costatus</name>
    <dbReference type="NCBI Taxonomy" id="456900"/>
    <lineage>
        <taxon>Eukaryota</taxon>
        <taxon>Metazoa</taxon>
        <taxon>Ecdysozoa</taxon>
        <taxon>Arthropoda</taxon>
        <taxon>Hexapoda</taxon>
        <taxon>Insecta</taxon>
        <taxon>Pterygota</taxon>
        <taxon>Neoptera</taxon>
        <taxon>Endopterygota</taxon>
        <taxon>Hymenoptera</taxon>
        <taxon>Apocrita</taxon>
        <taxon>Aculeata</taxon>
        <taxon>Formicoidea</taxon>
        <taxon>Formicidae</taxon>
        <taxon>Myrmicinae</taxon>
        <taxon>Cyphomyrmex</taxon>
    </lineage>
</organism>
<accession>A0A151IIF0</accession>
<name>A0A151IIF0_9HYME</name>
<feature type="region of interest" description="Disordered" evidence="1">
    <location>
        <begin position="1"/>
        <end position="69"/>
    </location>
</feature>
<reference evidence="2 3" key="1">
    <citation type="submission" date="2016-03" db="EMBL/GenBank/DDBJ databases">
        <title>Cyphomyrmex costatus WGS genome.</title>
        <authorList>
            <person name="Nygaard S."/>
            <person name="Hu H."/>
            <person name="Boomsma J."/>
            <person name="Zhang G."/>
        </authorList>
    </citation>
    <scope>NUCLEOTIDE SEQUENCE [LARGE SCALE GENOMIC DNA]</scope>
    <source>
        <strain evidence="2">MS0001</strain>
        <tissue evidence="2">Whole body</tissue>
    </source>
</reference>
<evidence type="ECO:0000313" key="2">
    <source>
        <dbReference type="EMBL" id="KYN02321.1"/>
    </source>
</evidence>
<dbReference type="AlphaFoldDB" id="A0A151IIF0"/>
<evidence type="ECO:0000313" key="3">
    <source>
        <dbReference type="Proteomes" id="UP000078542"/>
    </source>
</evidence>
<protein>
    <submittedName>
        <fullName evidence="2">Uncharacterized protein</fullName>
    </submittedName>
</protein>
<feature type="non-terminal residue" evidence="2">
    <location>
        <position position="1"/>
    </location>
</feature>
<keyword evidence="3" id="KW-1185">Reference proteome</keyword>
<dbReference type="EMBL" id="KQ977492">
    <property type="protein sequence ID" value="KYN02321.1"/>
    <property type="molecule type" value="Genomic_DNA"/>
</dbReference>